<reference evidence="4" key="1">
    <citation type="submission" date="2005-09" db="EMBL/GenBank/DDBJ databases">
        <title>Annotation of the Aspergillus terreus NIH2624 genome.</title>
        <authorList>
            <person name="Birren B.W."/>
            <person name="Lander E.S."/>
            <person name="Galagan J.E."/>
            <person name="Nusbaum C."/>
            <person name="Devon K."/>
            <person name="Henn M."/>
            <person name="Ma L.-J."/>
            <person name="Jaffe D.B."/>
            <person name="Butler J."/>
            <person name="Alvarez P."/>
            <person name="Gnerre S."/>
            <person name="Grabherr M."/>
            <person name="Kleber M."/>
            <person name="Mauceli E.W."/>
            <person name="Brockman W."/>
            <person name="Rounsley S."/>
            <person name="Young S.K."/>
            <person name="LaButti K."/>
            <person name="Pushparaj V."/>
            <person name="DeCaprio D."/>
            <person name="Crawford M."/>
            <person name="Koehrsen M."/>
            <person name="Engels R."/>
            <person name="Montgomery P."/>
            <person name="Pearson M."/>
            <person name="Howarth C."/>
            <person name="Larson L."/>
            <person name="Luoma S."/>
            <person name="White J."/>
            <person name="Alvarado L."/>
            <person name="Kodira C.D."/>
            <person name="Zeng Q."/>
            <person name="Oleary S."/>
            <person name="Yandava C."/>
            <person name="Denning D.W."/>
            <person name="Nierman W.C."/>
            <person name="Milne T."/>
            <person name="Madden K."/>
        </authorList>
    </citation>
    <scope>NUCLEOTIDE SEQUENCE [LARGE SCALE GENOMIC DNA]</scope>
    <source>
        <strain evidence="4">NIH 2624 / FGSC A1156</strain>
    </source>
</reference>
<dbReference type="STRING" id="341663.Q0CLC8"/>
<gene>
    <name evidence="3" type="ORF">ATEG_05506</name>
</gene>
<dbReference type="EMBL" id="CH476600">
    <property type="protein sequence ID" value="EAU34575.1"/>
    <property type="molecule type" value="Genomic_DNA"/>
</dbReference>
<dbReference type="HOGENOM" id="CLU_363275_0_0_1"/>
<sequence>MTLQMDGATNPSLPSPSVLPLRGRPPSTTVSWPKTIRLLPDGQLQALVHHHEMRSMVSGKLSCWTYISKGLAKLGQKEVIFTVRRRAAVEAVTDFPVGPLEWFGMLHALAHDGQIVDQFHQTRFAEPSPLLDRLDVRLIIYYPPLELSGVPFSIIPPDRLHAIPLTASEAKVAQSYGVMRAISHLGSSERYFPVMPWIDRDRPDCITMAQMSGSIRDELPMHSFLGVSCVQRGSSVSLHIPRSAEDELAARLEALPTSAVVSLDCFPYEKSDSGMVWRQGLTSSPRAYGIGVSCMSFGFVVFCPEQDADELERVEDGIILDVTNSTWERIRNALLQHTPLQIAFGNLRLSLEYEAYASQSQESMEAMSERATPLFAFGGRPPQWALQLTGDAPVASPPTIPISLKPFSPEHCALDLRSTSREKQLSEDSRRIPVRASLYELRMDKEKGCDKCDILYRAITAYLPFVDEEHSVVLHFASKKVGLICAVQSLGGLAPILGFSVREEGKCHWLTSNNSAASTEVSVDRLAEVQHWMSSCRTSHSACKSQRQLDPPMRVLDLGTVEQTQARIRLCEPKTSGEPYGTLSHCWIFHDGITTTKGRLREYTTLGIEVPQLPQSVQVAIQVLRYLGIRYLWVDALCIIQDDDEDWRSQTARIAEIYEASDLTIAASGSGSCVEGCFMNEGSKYPVRKFRWPGVGGLGGYVVEAGYSFIHTPFYEGMKREEHLTMLHRASSVHQERGFSRRILYVGADELVYKCRETCQCECGYQIEY</sequence>
<feature type="domain" description="Heterokaryon incompatibility" evidence="2">
    <location>
        <begin position="580"/>
        <end position="679"/>
    </location>
</feature>
<accession>Q0CLC8</accession>
<dbReference type="InterPro" id="IPR010730">
    <property type="entry name" value="HET"/>
</dbReference>
<dbReference type="Pfam" id="PF06985">
    <property type="entry name" value="HET"/>
    <property type="match status" value="1"/>
</dbReference>
<name>Q0CLC8_ASPTN</name>
<dbReference type="eggNOG" id="ENOG502SRD6">
    <property type="taxonomic scope" value="Eukaryota"/>
</dbReference>
<feature type="region of interest" description="Disordered" evidence="1">
    <location>
        <begin position="1"/>
        <end position="28"/>
    </location>
</feature>
<dbReference type="GeneID" id="4320870"/>
<dbReference type="PANTHER" id="PTHR33112">
    <property type="entry name" value="DOMAIN PROTEIN, PUTATIVE-RELATED"/>
    <property type="match status" value="1"/>
</dbReference>
<dbReference type="Proteomes" id="UP000007963">
    <property type="component" value="Unassembled WGS sequence"/>
</dbReference>
<dbReference type="AlphaFoldDB" id="Q0CLC8"/>
<dbReference type="VEuPathDB" id="FungiDB:ATEG_05506"/>
<evidence type="ECO:0000313" key="3">
    <source>
        <dbReference type="EMBL" id="EAU34575.1"/>
    </source>
</evidence>
<dbReference type="OrthoDB" id="5125733at2759"/>
<feature type="compositionally biased region" description="Polar residues" evidence="1">
    <location>
        <begin position="1"/>
        <end position="10"/>
    </location>
</feature>
<dbReference type="RefSeq" id="XP_001214684.1">
    <property type="nucleotide sequence ID" value="XM_001214684.1"/>
</dbReference>
<evidence type="ECO:0000256" key="1">
    <source>
        <dbReference type="SAM" id="MobiDB-lite"/>
    </source>
</evidence>
<proteinExistence type="predicted"/>
<protein>
    <recommendedName>
        <fullName evidence="2">Heterokaryon incompatibility domain-containing protein</fullName>
    </recommendedName>
</protein>
<organism evidence="3 4">
    <name type="scientific">Aspergillus terreus (strain NIH 2624 / FGSC A1156)</name>
    <dbReference type="NCBI Taxonomy" id="341663"/>
    <lineage>
        <taxon>Eukaryota</taxon>
        <taxon>Fungi</taxon>
        <taxon>Dikarya</taxon>
        <taxon>Ascomycota</taxon>
        <taxon>Pezizomycotina</taxon>
        <taxon>Eurotiomycetes</taxon>
        <taxon>Eurotiomycetidae</taxon>
        <taxon>Eurotiales</taxon>
        <taxon>Aspergillaceae</taxon>
        <taxon>Aspergillus</taxon>
        <taxon>Aspergillus subgen. Circumdati</taxon>
    </lineage>
</organism>
<evidence type="ECO:0000313" key="4">
    <source>
        <dbReference type="Proteomes" id="UP000007963"/>
    </source>
</evidence>
<evidence type="ECO:0000259" key="2">
    <source>
        <dbReference type="Pfam" id="PF06985"/>
    </source>
</evidence>
<feature type="compositionally biased region" description="Low complexity" evidence="1">
    <location>
        <begin position="11"/>
        <end position="27"/>
    </location>
</feature>
<dbReference type="PANTHER" id="PTHR33112:SF13">
    <property type="entry name" value="HETEROKARYON INCOMPATIBILITY DOMAIN-CONTAINING PROTEIN"/>
    <property type="match status" value="1"/>
</dbReference>